<dbReference type="OMA" id="VGTKYQT"/>
<gene>
    <name evidence="4 5" type="primary">LOC118406116</name>
</gene>
<dbReference type="PANTHER" id="PTHR12444">
    <property type="entry name" value="PROTEIN EFR3 HOMOLOG CMP44E"/>
    <property type="match status" value="1"/>
</dbReference>
<sequence>MSDTLKIATPEDETPRLDLSPGMSDGGRWIDIRMCGCCGALRPRYKKLVDAIFPEDPQDGLVKTNMDKLTFYTIRAPEKLDRVGEYLAQRLSRDVSRNRKGYVVIAMEALDQLLLACHAQSINLFVESFLKMVSKLLESRDPDLQILGSTSFVKFTNIEEDTPSYHRRYDFFVSKFSAMAHSNNQAPDVRIKVRVAGLRGLQGVVKKTSSDELQVNIWDKVHMDKIVPSLLYNMHEEDSPSPSPSDDTQHASQLQDTTRPTTVAETCLRDLVCRAAFGCIKSVLKPALSHLDNHQLWVPNRFAVKCFKIIMYSMQSQYSHVAIQSLLSHLDDHTRDSARIKASIVGVLRETVSIAAAGSIGPSVLEVFNTLLRHLRLSIDYQLTGRRGSQGSIHKQPINEEEEKLFQEAIITTVGAFATILPDYQKIEIMMFIMGKVPIPPQNGDSNLLSATGVQGLIYFQNLRPNFSQEEGNLLLQNMLLKSLHQVALAYTSVSMTTTFTSTAFLDPLLRVSLVADAHVRLIVQQILHTLIDRHGNCEKLQEIRIPKYINDLDLKVEKCSRQDLAFMRKHGPQFYSMLYENLLQHDNSDENFHAIYCTMALLCVEMGGEDVLVELLRLTLGLQEIACKPQEENDLSTPHICKLHAVLAAYLNLISQLTAIPALCQHVTQVLETRKQEAPYFLPETAFLEGNSLDQVTLPDTVDTSLLFHQNAINEAMASSGHEVSRLSQPFVPLRSDFPSQSRYSMDVQSINIELDQVDTPGRDRTSFRACSLVKHPGEEITFETLKKTLTEKTPDAEDDEARRREVVEKFQNAPFEEIAAHSEARSQQLNNKLNEIMDMVSKPSVDASGRVVSLSGPFQVKSVPVYEMQFPDLCVY</sequence>
<dbReference type="OrthoDB" id="19232at2759"/>
<dbReference type="GeneID" id="118406116"/>
<dbReference type="SUPFAM" id="SSF48371">
    <property type="entry name" value="ARM repeat"/>
    <property type="match status" value="1"/>
</dbReference>
<dbReference type="AlphaFoldDB" id="A0A9J7HP46"/>
<protein>
    <submittedName>
        <fullName evidence="4">Protein EFR3 homolog B-like isoform X1</fullName>
    </submittedName>
    <submittedName>
        <fullName evidence="5">Protein EFR3 homolog B-like isoform X2</fullName>
    </submittedName>
</protein>
<dbReference type="GO" id="GO:0005886">
    <property type="term" value="C:plasma membrane"/>
    <property type="evidence" value="ECO:0000318"/>
    <property type="project" value="GO_Central"/>
</dbReference>
<evidence type="ECO:0000256" key="1">
    <source>
        <dbReference type="ARBA" id="ARBA00010216"/>
    </source>
</evidence>
<dbReference type="PANTHER" id="PTHR12444:SF8">
    <property type="entry name" value="PROTEIN EFR3 HOMOLOG CMP44E"/>
    <property type="match status" value="1"/>
</dbReference>
<evidence type="ECO:0000313" key="4">
    <source>
        <dbReference type="RefSeq" id="XP_035661880.1"/>
    </source>
</evidence>
<accession>A0A9J7HP46</accession>
<keyword evidence="3" id="KW-1185">Reference proteome</keyword>
<proteinExistence type="inferred from homology"/>
<comment type="similarity">
    <text evidence="1">Belongs to the EFR3 family.</text>
</comment>
<dbReference type="RefSeq" id="XP_035661880.1">
    <property type="nucleotide sequence ID" value="XM_035805987.1"/>
</dbReference>
<feature type="compositionally biased region" description="Polar residues" evidence="2">
    <location>
        <begin position="250"/>
        <end position="259"/>
    </location>
</feature>
<dbReference type="Proteomes" id="UP000001554">
    <property type="component" value="Chromosome 2"/>
</dbReference>
<reference evidence="4 5" key="2">
    <citation type="submission" date="2025-04" db="UniProtKB">
        <authorList>
            <consortium name="RefSeq"/>
        </authorList>
    </citation>
    <scope>IDENTIFICATION</scope>
    <source>
        <strain evidence="4 5">S238N-H82</strain>
        <tissue evidence="4 5">Testes</tissue>
    </source>
</reference>
<dbReference type="Pfam" id="PF21052">
    <property type="entry name" value="EFR3_ARM"/>
    <property type="match status" value="1"/>
</dbReference>
<dbReference type="RefSeq" id="XP_035661883.1">
    <property type="nucleotide sequence ID" value="XM_035805990.1"/>
</dbReference>
<dbReference type="KEGG" id="bfo:118406116"/>
<dbReference type="InterPro" id="IPR016024">
    <property type="entry name" value="ARM-type_fold"/>
</dbReference>
<evidence type="ECO:0000256" key="2">
    <source>
        <dbReference type="SAM" id="MobiDB-lite"/>
    </source>
</evidence>
<name>A0A9J7HP46_BRAFL</name>
<feature type="region of interest" description="Disordered" evidence="2">
    <location>
        <begin position="234"/>
        <end position="259"/>
    </location>
</feature>
<evidence type="ECO:0000313" key="3">
    <source>
        <dbReference type="Proteomes" id="UP000001554"/>
    </source>
</evidence>
<dbReference type="InterPro" id="IPR049152">
    <property type="entry name" value="EFR3-like_ARM"/>
</dbReference>
<dbReference type="InterPro" id="IPR051851">
    <property type="entry name" value="EFR3_Homologs"/>
</dbReference>
<organism evidence="3 4">
    <name type="scientific">Branchiostoma floridae</name>
    <name type="common">Florida lancelet</name>
    <name type="synonym">Amphioxus</name>
    <dbReference type="NCBI Taxonomy" id="7739"/>
    <lineage>
        <taxon>Eukaryota</taxon>
        <taxon>Metazoa</taxon>
        <taxon>Chordata</taxon>
        <taxon>Cephalochordata</taxon>
        <taxon>Leptocardii</taxon>
        <taxon>Amphioxiformes</taxon>
        <taxon>Branchiostomatidae</taxon>
        <taxon>Branchiostoma</taxon>
    </lineage>
</organism>
<evidence type="ECO:0000313" key="5">
    <source>
        <dbReference type="RefSeq" id="XP_035661883.1"/>
    </source>
</evidence>
<reference evidence="3" key="1">
    <citation type="journal article" date="2020" name="Nat. Ecol. Evol.">
        <title>Deeply conserved synteny resolves early events in vertebrate evolution.</title>
        <authorList>
            <person name="Simakov O."/>
            <person name="Marletaz F."/>
            <person name="Yue J.X."/>
            <person name="O'Connell B."/>
            <person name="Jenkins J."/>
            <person name="Brandt A."/>
            <person name="Calef R."/>
            <person name="Tung C.H."/>
            <person name="Huang T.K."/>
            <person name="Schmutz J."/>
            <person name="Satoh N."/>
            <person name="Yu J.K."/>
            <person name="Putnam N.H."/>
            <person name="Green R.E."/>
            <person name="Rokhsar D.S."/>
        </authorList>
    </citation>
    <scope>NUCLEOTIDE SEQUENCE [LARGE SCALE GENOMIC DNA]</scope>
    <source>
        <strain evidence="3">S238N-H82</strain>
    </source>
</reference>
<dbReference type="GO" id="GO:0072659">
    <property type="term" value="P:protein localization to plasma membrane"/>
    <property type="evidence" value="ECO:0000318"/>
    <property type="project" value="GO_Central"/>
</dbReference>
<feature type="region of interest" description="Disordered" evidence="2">
    <location>
        <begin position="1"/>
        <end position="20"/>
    </location>
</feature>